<evidence type="ECO:0000256" key="5">
    <source>
        <dbReference type="PIRSR" id="PIRSR006278-2"/>
    </source>
</evidence>
<dbReference type="InterPro" id="IPR001926">
    <property type="entry name" value="TrpB-like_PALP"/>
</dbReference>
<reference evidence="7 8" key="1">
    <citation type="submission" date="2018-03" db="EMBL/GenBank/DDBJ databases">
        <title>Genomic Encyclopedia of Type Strains, Phase III (KMG-III): the genomes of soil and plant-associated and newly described type strains.</title>
        <authorList>
            <person name="Whitman W."/>
        </authorList>
    </citation>
    <scope>NUCLEOTIDE SEQUENCE [LARGE SCALE GENOMIC DNA]</scope>
    <source>
        <strain evidence="7 8">CGMCC 1.12700</strain>
    </source>
</reference>
<dbReference type="Pfam" id="PF00291">
    <property type="entry name" value="PALP"/>
    <property type="match status" value="1"/>
</dbReference>
<evidence type="ECO:0000256" key="2">
    <source>
        <dbReference type="ARBA" id="ARBA00008639"/>
    </source>
</evidence>
<feature type="modified residue" description="N6-(pyridoxal phosphate)lysine" evidence="5">
    <location>
        <position position="40"/>
    </location>
</feature>
<dbReference type="PANTHER" id="PTHR43780">
    <property type="entry name" value="1-AMINOCYCLOPROPANE-1-CARBOXYLATE DEAMINASE-RELATED"/>
    <property type="match status" value="1"/>
</dbReference>
<sequence length="301" mass="33116">MVTEDQVRIDYINDPELQRRDIRLGMLRLDLLHPVISGNKWFKLKENIKAARDQGHTVVLTFGGAWSNHLVATAAAARAAGLQAIGIVRGLHADTATSDTLQQCRDLGMQLQTVSREAYNRKEDAAYLEQLGLQFGRPYIIPEGGNNEAGMRGAGTIAGLLPGDTTLVTLAIGTGTTFCGIRQNLAQSCAMLGFPVMKGGDYLQGEIAARLPRCANWQLEARYHFGGFARHNPELITFINDFYRQYHIPLDFVYTAKMMWGLLELAGNKELPAHSHIIAIHTGGLQGNRSIKDQLCFSLPG</sequence>
<dbReference type="Proteomes" id="UP000240572">
    <property type="component" value="Unassembled WGS sequence"/>
</dbReference>
<evidence type="ECO:0000256" key="3">
    <source>
        <dbReference type="ARBA" id="ARBA00022898"/>
    </source>
</evidence>
<evidence type="ECO:0000259" key="6">
    <source>
        <dbReference type="Pfam" id="PF00291"/>
    </source>
</evidence>
<keyword evidence="3 5" id="KW-0663">Pyridoxal phosphate</keyword>
<evidence type="ECO:0000256" key="1">
    <source>
        <dbReference type="ARBA" id="ARBA00001933"/>
    </source>
</evidence>
<dbReference type="AlphaFoldDB" id="A0A2P8DD57"/>
<dbReference type="PIRSF" id="PIRSF006278">
    <property type="entry name" value="ACCD_DCysDesulf"/>
    <property type="match status" value="1"/>
</dbReference>
<dbReference type="RefSeq" id="WP_106521808.1">
    <property type="nucleotide sequence ID" value="NZ_PYGD01000001.1"/>
</dbReference>
<dbReference type="InterPro" id="IPR027278">
    <property type="entry name" value="ACCD_DCysDesulf"/>
</dbReference>
<dbReference type="InterPro" id="IPR036052">
    <property type="entry name" value="TrpB-like_PALP_sf"/>
</dbReference>
<evidence type="ECO:0000313" key="8">
    <source>
        <dbReference type="Proteomes" id="UP000240572"/>
    </source>
</evidence>
<evidence type="ECO:0000256" key="4">
    <source>
        <dbReference type="PIRSR" id="PIRSR006278-1"/>
    </source>
</evidence>
<dbReference type="GO" id="GO:0019148">
    <property type="term" value="F:D-cysteine desulfhydrase activity"/>
    <property type="evidence" value="ECO:0007669"/>
    <property type="project" value="TreeGrafter"/>
</dbReference>
<feature type="active site" description="Nucleophile" evidence="4">
    <location>
        <position position="67"/>
    </location>
</feature>
<dbReference type="OrthoDB" id="9801249at2"/>
<proteinExistence type="inferred from homology"/>
<dbReference type="EMBL" id="PYGD01000001">
    <property type="protein sequence ID" value="PSK95139.1"/>
    <property type="molecule type" value="Genomic_DNA"/>
</dbReference>
<feature type="domain" description="Tryptophan synthase beta chain-like PALP" evidence="6">
    <location>
        <begin position="27"/>
        <end position="283"/>
    </location>
</feature>
<name>A0A2P8DD57_9BACT</name>
<evidence type="ECO:0000313" key="7">
    <source>
        <dbReference type="EMBL" id="PSK95139.1"/>
    </source>
</evidence>
<dbReference type="SUPFAM" id="SSF53686">
    <property type="entry name" value="Tryptophan synthase beta subunit-like PLP-dependent enzymes"/>
    <property type="match status" value="1"/>
</dbReference>
<comment type="caution">
    <text evidence="7">The sequence shown here is derived from an EMBL/GenBank/DDBJ whole genome shotgun (WGS) entry which is preliminary data.</text>
</comment>
<dbReference type="Gene3D" id="3.40.50.1100">
    <property type="match status" value="2"/>
</dbReference>
<organism evidence="7 8">
    <name type="scientific">Taibaiella chishuiensis</name>
    <dbReference type="NCBI Taxonomy" id="1434707"/>
    <lineage>
        <taxon>Bacteria</taxon>
        <taxon>Pseudomonadati</taxon>
        <taxon>Bacteroidota</taxon>
        <taxon>Chitinophagia</taxon>
        <taxon>Chitinophagales</taxon>
        <taxon>Chitinophagaceae</taxon>
        <taxon>Taibaiella</taxon>
    </lineage>
</organism>
<comment type="cofactor">
    <cofactor evidence="1">
        <name>pyridoxal 5'-phosphate</name>
        <dbReference type="ChEBI" id="CHEBI:597326"/>
    </cofactor>
</comment>
<gene>
    <name evidence="7" type="ORF">B0I18_1011303</name>
</gene>
<dbReference type="PANTHER" id="PTHR43780:SF2">
    <property type="entry name" value="1-AMINOCYCLOPROPANE-1-CARBOXYLATE DEAMINASE-RELATED"/>
    <property type="match status" value="1"/>
</dbReference>
<comment type="similarity">
    <text evidence="2">Belongs to the ACC deaminase/D-cysteine desulfhydrase family.</text>
</comment>
<protein>
    <submittedName>
        <fullName evidence="7">1-aminocyclopropane-1-carboxylate deaminase/D-cysteine desulfhydrase-like pyridoxal-dependent ACC family enzyme</fullName>
    </submittedName>
</protein>
<keyword evidence="8" id="KW-1185">Reference proteome</keyword>
<accession>A0A2P8DD57</accession>